<proteinExistence type="predicted"/>
<dbReference type="PANTHER" id="PTHR43289">
    <property type="entry name" value="MITOGEN-ACTIVATED PROTEIN KINASE KINASE KINASE 20-RELATED"/>
    <property type="match status" value="1"/>
</dbReference>
<evidence type="ECO:0000256" key="3">
    <source>
        <dbReference type="ARBA" id="ARBA00022777"/>
    </source>
</evidence>
<evidence type="ECO:0000256" key="2">
    <source>
        <dbReference type="ARBA" id="ARBA00022741"/>
    </source>
</evidence>
<keyword evidence="6" id="KW-0723">Serine/threonine-protein kinase</keyword>
<sequence>MLSSDSLKEISNIFCGDTADFYTYKQGYKLVEFFNSNFGTKDVYRSGFPSRWAYVHDKLVDLINSHQIDKFFNIVLGKSYLMQEQSLSEVEAAEKIETIYAEFNRIIHRDLCKITRSNGRYHLVRENDDLEPIGNGGFANVYRQKSTGFVVKKLKDDYLTDTGIRSRFKREYNITKSLQDASGIIQVYTFDEGNSSYTMEYAETTLDKYVKSFDLSDDIKLNCIRQILYIMTEVHKRDIIHRDISANNIFIISGMIKIADFGLGKDLNVFTSHQTMHTNAVGQFYYCAPEQFMMLKDGDKRSDVYSLGRVINFIMTGDPRNSHHIYRNIAEKATNSDAAYRYADAGQLSIFFEKAVSYKQQAENQTRIDEKITRKVFDDEIESYIYDLSAEKISTSILHEKKGFVDVLLAFMRKSEDHAQYVIQSVDKSYREVCGRSFVAYDPFASFAYQILCGGFSYVVNETAANILRFVARDVNRFSAQHMIDDIKNVGVEPMIEEILDS</sequence>
<dbReference type="EMBL" id="JBEPMJ010000022">
    <property type="protein sequence ID" value="MET3751462.1"/>
    <property type="molecule type" value="Genomic_DNA"/>
</dbReference>
<keyword evidence="4" id="KW-0067">ATP-binding</keyword>
<evidence type="ECO:0000256" key="4">
    <source>
        <dbReference type="ARBA" id="ARBA00022840"/>
    </source>
</evidence>
<gene>
    <name evidence="6" type="ORF">ABID24_002721</name>
</gene>
<keyword evidence="2" id="KW-0547">Nucleotide-binding</keyword>
<evidence type="ECO:0000313" key="7">
    <source>
        <dbReference type="Proteomes" id="UP001549106"/>
    </source>
</evidence>
<dbReference type="GO" id="GO:0004674">
    <property type="term" value="F:protein serine/threonine kinase activity"/>
    <property type="evidence" value="ECO:0007669"/>
    <property type="project" value="UniProtKB-KW"/>
</dbReference>
<organism evidence="6 7">
    <name type="scientific">Blautia caecimuris</name>
    <dbReference type="NCBI Taxonomy" id="1796615"/>
    <lineage>
        <taxon>Bacteria</taxon>
        <taxon>Bacillati</taxon>
        <taxon>Bacillota</taxon>
        <taxon>Clostridia</taxon>
        <taxon>Lachnospirales</taxon>
        <taxon>Lachnospiraceae</taxon>
        <taxon>Blautia</taxon>
    </lineage>
</organism>
<protein>
    <submittedName>
        <fullName evidence="6">Serine/threonine protein kinase</fullName>
    </submittedName>
</protein>
<dbReference type="InterPro" id="IPR011009">
    <property type="entry name" value="Kinase-like_dom_sf"/>
</dbReference>
<dbReference type="PANTHER" id="PTHR43289:SF34">
    <property type="entry name" value="SERINE_THREONINE-PROTEIN KINASE YBDM-RELATED"/>
    <property type="match status" value="1"/>
</dbReference>
<dbReference type="Gene3D" id="1.10.510.10">
    <property type="entry name" value="Transferase(Phosphotransferase) domain 1"/>
    <property type="match status" value="1"/>
</dbReference>
<feature type="domain" description="Protein kinase" evidence="5">
    <location>
        <begin position="127"/>
        <end position="385"/>
    </location>
</feature>
<name>A0ABV2M4R5_9FIRM</name>
<evidence type="ECO:0000256" key="1">
    <source>
        <dbReference type="ARBA" id="ARBA00022679"/>
    </source>
</evidence>
<dbReference type="InterPro" id="IPR008266">
    <property type="entry name" value="Tyr_kinase_AS"/>
</dbReference>
<comment type="caution">
    <text evidence="6">The sequence shown here is derived from an EMBL/GenBank/DDBJ whole genome shotgun (WGS) entry which is preliminary data.</text>
</comment>
<dbReference type="CDD" id="cd14014">
    <property type="entry name" value="STKc_PknB_like"/>
    <property type="match status" value="1"/>
</dbReference>
<reference evidence="6 7" key="1">
    <citation type="submission" date="2024-06" db="EMBL/GenBank/DDBJ databases">
        <title>Genomic Encyclopedia of Type Strains, Phase IV (KMG-IV): sequencing the most valuable type-strain genomes for metagenomic binning, comparative biology and taxonomic classification.</title>
        <authorList>
            <person name="Goeker M."/>
        </authorList>
    </citation>
    <scope>NUCLEOTIDE SEQUENCE [LARGE SCALE GENOMIC DNA]</scope>
    <source>
        <strain evidence="6 7">DSM 29492</strain>
    </source>
</reference>
<dbReference type="Proteomes" id="UP001549106">
    <property type="component" value="Unassembled WGS sequence"/>
</dbReference>
<evidence type="ECO:0000259" key="5">
    <source>
        <dbReference type="PROSITE" id="PS50011"/>
    </source>
</evidence>
<dbReference type="RefSeq" id="WP_257465143.1">
    <property type="nucleotide sequence ID" value="NZ_JANJZT010000023.1"/>
</dbReference>
<dbReference type="PROSITE" id="PS50011">
    <property type="entry name" value="PROTEIN_KINASE_DOM"/>
    <property type="match status" value="1"/>
</dbReference>
<keyword evidence="3 6" id="KW-0418">Kinase</keyword>
<accession>A0ABV2M4R5</accession>
<keyword evidence="7" id="KW-1185">Reference proteome</keyword>
<dbReference type="SUPFAM" id="SSF56112">
    <property type="entry name" value="Protein kinase-like (PK-like)"/>
    <property type="match status" value="1"/>
</dbReference>
<keyword evidence="1" id="KW-0808">Transferase</keyword>
<dbReference type="InterPro" id="IPR000719">
    <property type="entry name" value="Prot_kinase_dom"/>
</dbReference>
<dbReference type="Pfam" id="PF00069">
    <property type="entry name" value="Pkinase"/>
    <property type="match status" value="1"/>
</dbReference>
<evidence type="ECO:0000313" key="6">
    <source>
        <dbReference type="EMBL" id="MET3751462.1"/>
    </source>
</evidence>
<dbReference type="PROSITE" id="PS00109">
    <property type="entry name" value="PROTEIN_KINASE_TYR"/>
    <property type="match status" value="1"/>
</dbReference>